<dbReference type="Proteomes" id="UP001363151">
    <property type="component" value="Unassembled WGS sequence"/>
</dbReference>
<comment type="caution">
    <text evidence="1">The sequence shown here is derived from an EMBL/GenBank/DDBJ whole genome shotgun (WGS) entry which is preliminary data.</text>
</comment>
<proteinExistence type="predicted"/>
<evidence type="ECO:0000313" key="1">
    <source>
        <dbReference type="EMBL" id="KAK7253772.1"/>
    </source>
</evidence>
<keyword evidence="2" id="KW-1185">Reference proteome</keyword>
<sequence length="85" mass="8984">MDAEIRAQCLASTFTRDGVARLNARLLATLGTLEADVGVVDGFGLTDGRCDETKDGRHYPARELAEIAALVALLAPDAAKRRGEG</sequence>
<accession>A0ABR1GCT4</accession>
<dbReference type="EMBL" id="JBBJCI010000034">
    <property type="protein sequence ID" value="KAK7253772.1"/>
    <property type="molecule type" value="Genomic_DNA"/>
</dbReference>
<evidence type="ECO:0000313" key="2">
    <source>
        <dbReference type="Proteomes" id="UP001363151"/>
    </source>
</evidence>
<gene>
    <name evidence="1" type="ORF">SO694_00002546</name>
</gene>
<organism evidence="1 2">
    <name type="scientific">Aureococcus anophagefferens</name>
    <name type="common">Harmful bloom alga</name>
    <dbReference type="NCBI Taxonomy" id="44056"/>
    <lineage>
        <taxon>Eukaryota</taxon>
        <taxon>Sar</taxon>
        <taxon>Stramenopiles</taxon>
        <taxon>Ochrophyta</taxon>
        <taxon>Pelagophyceae</taxon>
        <taxon>Pelagomonadales</taxon>
        <taxon>Pelagomonadaceae</taxon>
        <taxon>Aureococcus</taxon>
    </lineage>
</organism>
<protein>
    <submittedName>
        <fullName evidence="1">Uncharacterized protein</fullName>
    </submittedName>
</protein>
<reference evidence="1 2" key="1">
    <citation type="submission" date="2024-03" db="EMBL/GenBank/DDBJ databases">
        <title>Aureococcus anophagefferens CCMP1851 and Kratosvirus quantuckense: Draft genome of a second virus-susceptible host strain in the model system.</title>
        <authorList>
            <person name="Chase E."/>
            <person name="Truchon A.R."/>
            <person name="Schepens W."/>
            <person name="Wilhelm S.W."/>
        </authorList>
    </citation>
    <scope>NUCLEOTIDE SEQUENCE [LARGE SCALE GENOMIC DNA]</scope>
    <source>
        <strain evidence="1 2">CCMP1851</strain>
    </source>
</reference>
<name>A0ABR1GCT4_AURAN</name>